<accession>A0A067SXW2</accession>
<keyword evidence="1" id="KW-0812">Transmembrane</keyword>
<name>A0A067SXW2_GALM3</name>
<dbReference type="Proteomes" id="UP000027222">
    <property type="component" value="Unassembled WGS sequence"/>
</dbReference>
<dbReference type="EMBL" id="KL142392">
    <property type="protein sequence ID" value="KDR71598.1"/>
    <property type="molecule type" value="Genomic_DNA"/>
</dbReference>
<protein>
    <submittedName>
        <fullName evidence="2">Uncharacterized protein</fullName>
    </submittedName>
</protein>
<keyword evidence="1" id="KW-1133">Transmembrane helix</keyword>
<keyword evidence="3" id="KW-1185">Reference proteome</keyword>
<evidence type="ECO:0000256" key="1">
    <source>
        <dbReference type="SAM" id="Phobius"/>
    </source>
</evidence>
<feature type="non-terminal residue" evidence="2">
    <location>
        <position position="1"/>
    </location>
</feature>
<feature type="transmembrane region" description="Helical" evidence="1">
    <location>
        <begin position="36"/>
        <end position="55"/>
    </location>
</feature>
<feature type="non-terminal residue" evidence="2">
    <location>
        <position position="61"/>
    </location>
</feature>
<organism evidence="2 3">
    <name type="scientific">Galerina marginata (strain CBS 339.88)</name>
    <dbReference type="NCBI Taxonomy" id="685588"/>
    <lineage>
        <taxon>Eukaryota</taxon>
        <taxon>Fungi</taxon>
        <taxon>Dikarya</taxon>
        <taxon>Basidiomycota</taxon>
        <taxon>Agaricomycotina</taxon>
        <taxon>Agaricomycetes</taxon>
        <taxon>Agaricomycetidae</taxon>
        <taxon>Agaricales</taxon>
        <taxon>Agaricineae</taxon>
        <taxon>Strophariaceae</taxon>
        <taxon>Galerina</taxon>
    </lineage>
</organism>
<reference evidence="3" key="1">
    <citation type="journal article" date="2014" name="Proc. Natl. Acad. Sci. U.S.A.">
        <title>Extensive sampling of basidiomycete genomes demonstrates inadequacy of the white-rot/brown-rot paradigm for wood decay fungi.</title>
        <authorList>
            <person name="Riley R."/>
            <person name="Salamov A.A."/>
            <person name="Brown D.W."/>
            <person name="Nagy L.G."/>
            <person name="Floudas D."/>
            <person name="Held B.W."/>
            <person name="Levasseur A."/>
            <person name="Lombard V."/>
            <person name="Morin E."/>
            <person name="Otillar R."/>
            <person name="Lindquist E.A."/>
            <person name="Sun H."/>
            <person name="LaButti K.M."/>
            <person name="Schmutz J."/>
            <person name="Jabbour D."/>
            <person name="Luo H."/>
            <person name="Baker S.E."/>
            <person name="Pisabarro A.G."/>
            <person name="Walton J.D."/>
            <person name="Blanchette R.A."/>
            <person name="Henrissat B."/>
            <person name="Martin F."/>
            <person name="Cullen D."/>
            <person name="Hibbett D.S."/>
            <person name="Grigoriev I.V."/>
        </authorList>
    </citation>
    <scope>NUCLEOTIDE SEQUENCE [LARGE SCALE GENOMIC DNA]</scope>
    <source>
        <strain evidence="3">CBS 339.88</strain>
    </source>
</reference>
<gene>
    <name evidence="2" type="ORF">GALMADRAFT_253951</name>
</gene>
<evidence type="ECO:0000313" key="3">
    <source>
        <dbReference type="Proteomes" id="UP000027222"/>
    </source>
</evidence>
<dbReference type="HOGENOM" id="CLU_2948056_0_0_1"/>
<keyword evidence="1" id="KW-0472">Membrane</keyword>
<proteinExistence type="predicted"/>
<dbReference type="AlphaFoldDB" id="A0A067SXW2"/>
<evidence type="ECO:0000313" key="2">
    <source>
        <dbReference type="EMBL" id="KDR71598.1"/>
    </source>
</evidence>
<sequence>SRRLASASLDRQDFFYLQIISLPASLLSFHTNADPLLLNATITCLFPPSILLFLFDSGSFP</sequence>